<sequence>MPGFSASATPDGGSLHYQLIKAPDSHLDMQLRNVDSAGSPSYFFHITQEGDAAPEHATLHHGQSLNDPIVLASTYKAATEGEIITKSSDTPAIAWVGVKNAIYTQLIVQGRTLRWYKTYHQKHAIPLIRRAHGYIEWLLQDVTDVPADQAKSLSTPVGNTIATLKLESANQHLLAKGIQEDKETGNFVWITPQDQHLQDVATMLFLTLWHRDRQINNSEPLGPKVDVTTVRRTAGARNPGGMATLGTTSTLAGAY</sequence>
<evidence type="ECO:0000313" key="1">
    <source>
        <dbReference type="EMBL" id="KAF2151044.1"/>
    </source>
</evidence>
<dbReference type="AlphaFoldDB" id="A0A9P4IY45"/>
<name>A0A9P4IY45_9PEZI</name>
<dbReference type="OrthoDB" id="10435302at2759"/>
<accession>A0A9P4IY45</accession>
<evidence type="ECO:0000313" key="2">
    <source>
        <dbReference type="Proteomes" id="UP000799439"/>
    </source>
</evidence>
<organism evidence="1 2">
    <name type="scientific">Myriangium duriaei CBS 260.36</name>
    <dbReference type="NCBI Taxonomy" id="1168546"/>
    <lineage>
        <taxon>Eukaryota</taxon>
        <taxon>Fungi</taxon>
        <taxon>Dikarya</taxon>
        <taxon>Ascomycota</taxon>
        <taxon>Pezizomycotina</taxon>
        <taxon>Dothideomycetes</taxon>
        <taxon>Dothideomycetidae</taxon>
        <taxon>Myriangiales</taxon>
        <taxon>Myriangiaceae</taxon>
        <taxon>Myriangium</taxon>
    </lineage>
</organism>
<reference evidence="1" key="1">
    <citation type="journal article" date="2020" name="Stud. Mycol.">
        <title>101 Dothideomycetes genomes: a test case for predicting lifestyles and emergence of pathogens.</title>
        <authorList>
            <person name="Haridas S."/>
            <person name="Albert R."/>
            <person name="Binder M."/>
            <person name="Bloem J."/>
            <person name="Labutti K."/>
            <person name="Salamov A."/>
            <person name="Andreopoulos B."/>
            <person name="Baker S."/>
            <person name="Barry K."/>
            <person name="Bills G."/>
            <person name="Bluhm B."/>
            <person name="Cannon C."/>
            <person name="Castanera R."/>
            <person name="Culley D."/>
            <person name="Daum C."/>
            <person name="Ezra D."/>
            <person name="Gonzalez J."/>
            <person name="Henrissat B."/>
            <person name="Kuo A."/>
            <person name="Liang C."/>
            <person name="Lipzen A."/>
            <person name="Lutzoni F."/>
            <person name="Magnuson J."/>
            <person name="Mondo S."/>
            <person name="Nolan M."/>
            <person name="Ohm R."/>
            <person name="Pangilinan J."/>
            <person name="Park H.-J."/>
            <person name="Ramirez L."/>
            <person name="Alfaro M."/>
            <person name="Sun H."/>
            <person name="Tritt A."/>
            <person name="Yoshinaga Y."/>
            <person name="Zwiers L.-H."/>
            <person name="Turgeon B."/>
            <person name="Goodwin S."/>
            <person name="Spatafora J."/>
            <person name="Crous P."/>
            <person name="Grigoriev I."/>
        </authorList>
    </citation>
    <scope>NUCLEOTIDE SEQUENCE</scope>
    <source>
        <strain evidence="1">CBS 260.36</strain>
    </source>
</reference>
<comment type="caution">
    <text evidence="1">The sequence shown here is derived from an EMBL/GenBank/DDBJ whole genome shotgun (WGS) entry which is preliminary data.</text>
</comment>
<gene>
    <name evidence="1" type="ORF">K461DRAFT_269336</name>
</gene>
<proteinExistence type="predicted"/>
<dbReference type="EMBL" id="ML996088">
    <property type="protein sequence ID" value="KAF2151044.1"/>
    <property type="molecule type" value="Genomic_DNA"/>
</dbReference>
<dbReference type="Proteomes" id="UP000799439">
    <property type="component" value="Unassembled WGS sequence"/>
</dbReference>
<keyword evidence="2" id="KW-1185">Reference proteome</keyword>
<protein>
    <submittedName>
        <fullName evidence="1">Uncharacterized protein</fullName>
    </submittedName>
</protein>